<feature type="region of interest" description="Disordered" evidence="7">
    <location>
        <begin position="321"/>
        <end position="361"/>
    </location>
</feature>
<feature type="binding site" evidence="6">
    <location>
        <position position="60"/>
    </location>
    <ligand>
        <name>S-adenosyl-L-methionine</name>
        <dbReference type="ChEBI" id="CHEBI:59789"/>
    </ligand>
</feature>
<evidence type="ECO:0000256" key="4">
    <source>
        <dbReference type="ARBA" id="ARBA00022679"/>
    </source>
</evidence>
<keyword evidence="2 6" id="KW-0698">rRNA processing</keyword>
<sequence length="361" mass="39056">MNAPWQHHTVLLREAVDALWDEADGPQPDGIYVDATFGRGGHSRLILSKLGPGARLIALDRDPEAIAHATQGPDAITDPRFQIVHAPFSSWGEVLRELGCTQVQGILMDIGVSSPQIDNPERGFSFRFDAPLDMRMDTTQGMSAADFLAQASVDEIADVIRNYGEERFAGPIARAIVARREEGHPLQTTGELQALVARCVKTREFGQDPATRTFQALRIQVNRELGELEDALDAALQMLAPGGRLAVISFHSLEDRIVKTFIARHSKEEVDRRVPFAQPRPLMLDAVARIKPSDEEISVNPRSRSAVLRVAERTAVPWSPEAVAAASPLAKKAGAKAASRAPARPAGKSAGKPAGGKGGRK</sequence>
<dbReference type="PIRSF" id="PIRSF004486">
    <property type="entry name" value="MraW"/>
    <property type="match status" value="1"/>
</dbReference>
<dbReference type="InterPro" id="IPR023397">
    <property type="entry name" value="SAM-dep_MeTrfase_MraW_recog"/>
</dbReference>
<dbReference type="PANTHER" id="PTHR11265:SF0">
    <property type="entry name" value="12S RRNA N4-METHYLCYTIDINE METHYLTRANSFERASE"/>
    <property type="match status" value="1"/>
</dbReference>
<keyword evidence="3 6" id="KW-0489">Methyltransferase</keyword>
<evidence type="ECO:0000313" key="8">
    <source>
        <dbReference type="EMBL" id="TDP80986.1"/>
    </source>
</evidence>
<evidence type="ECO:0000313" key="9">
    <source>
        <dbReference type="Proteomes" id="UP000294593"/>
    </source>
</evidence>
<dbReference type="InterPro" id="IPR002903">
    <property type="entry name" value="RsmH"/>
</dbReference>
<keyword evidence="5 6" id="KW-0949">S-adenosyl-L-methionine</keyword>
<dbReference type="InterPro" id="IPR029063">
    <property type="entry name" value="SAM-dependent_MTases_sf"/>
</dbReference>
<comment type="caution">
    <text evidence="8">The sequence shown here is derived from an EMBL/GenBank/DDBJ whole genome shotgun (WGS) entry which is preliminary data.</text>
</comment>
<feature type="compositionally biased region" description="Low complexity" evidence="7">
    <location>
        <begin position="324"/>
        <end position="352"/>
    </location>
</feature>
<dbReference type="OrthoDB" id="9806637at2"/>
<evidence type="ECO:0000256" key="7">
    <source>
        <dbReference type="SAM" id="MobiDB-lite"/>
    </source>
</evidence>
<dbReference type="Gene3D" id="1.10.150.170">
    <property type="entry name" value="Putative methyltransferase TM0872, insert domain"/>
    <property type="match status" value="1"/>
</dbReference>
<dbReference type="SUPFAM" id="SSF81799">
    <property type="entry name" value="Putative methyltransferase TM0872, insert domain"/>
    <property type="match status" value="1"/>
</dbReference>
<dbReference type="NCBIfam" id="TIGR00006">
    <property type="entry name" value="16S rRNA (cytosine(1402)-N(4))-methyltransferase RsmH"/>
    <property type="match status" value="1"/>
</dbReference>
<feature type="binding site" evidence="6">
    <location>
        <position position="88"/>
    </location>
    <ligand>
        <name>S-adenosyl-L-methionine</name>
        <dbReference type="ChEBI" id="CHEBI:59789"/>
    </ligand>
</feature>
<name>A0A4R6R611_9BURK</name>
<feature type="binding site" evidence="6">
    <location>
        <begin position="40"/>
        <end position="42"/>
    </location>
    <ligand>
        <name>S-adenosyl-L-methionine</name>
        <dbReference type="ChEBI" id="CHEBI:59789"/>
    </ligand>
</feature>
<evidence type="ECO:0000256" key="3">
    <source>
        <dbReference type="ARBA" id="ARBA00022603"/>
    </source>
</evidence>
<dbReference type="Gene3D" id="3.40.50.150">
    <property type="entry name" value="Vaccinia Virus protein VP39"/>
    <property type="match status" value="1"/>
</dbReference>
<dbReference type="EC" id="2.1.1.199" evidence="6"/>
<protein>
    <recommendedName>
        <fullName evidence="6">Ribosomal RNA small subunit methyltransferase H</fullName>
        <ecNumber evidence="6">2.1.1.199</ecNumber>
    </recommendedName>
    <alternativeName>
        <fullName evidence="6">16S rRNA m(4)C1402 methyltransferase</fullName>
    </alternativeName>
    <alternativeName>
        <fullName evidence="6">rRNA (cytosine-N(4)-)-methyltransferase RsmH</fullName>
    </alternativeName>
</protein>
<feature type="binding site" evidence="6">
    <location>
        <position position="116"/>
    </location>
    <ligand>
        <name>S-adenosyl-L-methionine</name>
        <dbReference type="ChEBI" id="CHEBI:59789"/>
    </ligand>
</feature>
<evidence type="ECO:0000256" key="1">
    <source>
        <dbReference type="ARBA" id="ARBA00010396"/>
    </source>
</evidence>
<dbReference type="EMBL" id="SNXW01000009">
    <property type="protein sequence ID" value="TDP80986.1"/>
    <property type="molecule type" value="Genomic_DNA"/>
</dbReference>
<gene>
    <name evidence="6" type="primary">rsmH</name>
    <name evidence="8" type="ORF">EV672_10926</name>
</gene>
<keyword evidence="9" id="KW-1185">Reference proteome</keyword>
<dbReference type="GO" id="GO:0005737">
    <property type="term" value="C:cytoplasm"/>
    <property type="evidence" value="ECO:0007669"/>
    <property type="project" value="UniProtKB-SubCell"/>
</dbReference>
<keyword evidence="4 6" id="KW-0808">Transferase</keyword>
<evidence type="ECO:0000256" key="6">
    <source>
        <dbReference type="HAMAP-Rule" id="MF_01007"/>
    </source>
</evidence>
<dbReference type="GO" id="GO:0071424">
    <property type="term" value="F:rRNA (cytosine-N4-)-methyltransferase activity"/>
    <property type="evidence" value="ECO:0007669"/>
    <property type="project" value="UniProtKB-UniRule"/>
</dbReference>
<comment type="similarity">
    <text evidence="1 6">Belongs to the methyltransferase superfamily. RsmH family.</text>
</comment>
<dbReference type="GO" id="GO:0070475">
    <property type="term" value="P:rRNA base methylation"/>
    <property type="evidence" value="ECO:0007669"/>
    <property type="project" value="UniProtKB-UniRule"/>
</dbReference>
<dbReference type="AlphaFoldDB" id="A0A4R6R611"/>
<dbReference type="SUPFAM" id="SSF53335">
    <property type="entry name" value="S-adenosyl-L-methionine-dependent methyltransferases"/>
    <property type="match status" value="1"/>
</dbReference>
<dbReference type="Proteomes" id="UP000294593">
    <property type="component" value="Unassembled WGS sequence"/>
</dbReference>
<proteinExistence type="inferred from homology"/>
<comment type="catalytic activity">
    <reaction evidence="6">
        <text>cytidine(1402) in 16S rRNA + S-adenosyl-L-methionine = N(4)-methylcytidine(1402) in 16S rRNA + S-adenosyl-L-homocysteine + H(+)</text>
        <dbReference type="Rhea" id="RHEA:42928"/>
        <dbReference type="Rhea" id="RHEA-COMP:10286"/>
        <dbReference type="Rhea" id="RHEA-COMP:10287"/>
        <dbReference type="ChEBI" id="CHEBI:15378"/>
        <dbReference type="ChEBI" id="CHEBI:57856"/>
        <dbReference type="ChEBI" id="CHEBI:59789"/>
        <dbReference type="ChEBI" id="CHEBI:74506"/>
        <dbReference type="ChEBI" id="CHEBI:82748"/>
        <dbReference type="EC" id="2.1.1.199"/>
    </reaction>
</comment>
<dbReference type="Pfam" id="PF01795">
    <property type="entry name" value="Methyltransf_5"/>
    <property type="match status" value="1"/>
</dbReference>
<reference evidence="8 9" key="1">
    <citation type="submission" date="2019-03" db="EMBL/GenBank/DDBJ databases">
        <title>Genomic Encyclopedia of Type Strains, Phase IV (KMG-IV): sequencing the most valuable type-strain genomes for metagenomic binning, comparative biology and taxonomic classification.</title>
        <authorList>
            <person name="Goeker M."/>
        </authorList>
    </citation>
    <scope>NUCLEOTIDE SEQUENCE [LARGE SCALE GENOMIC DNA]</scope>
    <source>
        <strain evidence="8 9">DSM 11901</strain>
    </source>
</reference>
<evidence type="ECO:0000256" key="5">
    <source>
        <dbReference type="ARBA" id="ARBA00022691"/>
    </source>
</evidence>
<dbReference type="HAMAP" id="MF_01007">
    <property type="entry name" value="16SrRNA_methyltr_H"/>
    <property type="match status" value="1"/>
</dbReference>
<organism evidence="8 9">
    <name type="scientific">Aquabacterium commune</name>
    <dbReference type="NCBI Taxonomy" id="70586"/>
    <lineage>
        <taxon>Bacteria</taxon>
        <taxon>Pseudomonadati</taxon>
        <taxon>Pseudomonadota</taxon>
        <taxon>Betaproteobacteria</taxon>
        <taxon>Burkholderiales</taxon>
        <taxon>Aquabacterium</taxon>
    </lineage>
</organism>
<evidence type="ECO:0000256" key="2">
    <source>
        <dbReference type="ARBA" id="ARBA00022552"/>
    </source>
</evidence>
<comment type="subcellular location">
    <subcellularLocation>
        <location evidence="6">Cytoplasm</location>
    </subcellularLocation>
</comment>
<feature type="binding site" evidence="6">
    <location>
        <position position="109"/>
    </location>
    <ligand>
        <name>S-adenosyl-L-methionine</name>
        <dbReference type="ChEBI" id="CHEBI:59789"/>
    </ligand>
</feature>
<accession>A0A4R6R611</accession>
<keyword evidence="6" id="KW-0963">Cytoplasm</keyword>
<comment type="function">
    <text evidence="6">Specifically methylates the N4 position of cytidine in position 1402 (C1402) of 16S rRNA.</text>
</comment>
<dbReference type="PANTHER" id="PTHR11265">
    <property type="entry name" value="S-ADENOSYL-METHYLTRANSFERASE MRAW"/>
    <property type="match status" value="1"/>
</dbReference>